<dbReference type="eggNOG" id="ENOG502SRFY">
    <property type="taxonomic scope" value="Eukaryota"/>
</dbReference>
<dbReference type="OMA" id="LASWTRH"/>
<protein>
    <submittedName>
        <fullName evidence="2">Expressed protein</fullName>
    </submittedName>
</protein>
<dbReference type="AlphaFoldDB" id="D8PLA3"/>
<dbReference type="InParanoid" id="D8PLA3"/>
<dbReference type="GeneID" id="9594992"/>
<name>D8PLA3_SCHCM</name>
<dbReference type="EMBL" id="GL377302">
    <property type="protein sequence ID" value="EFJ02735.1"/>
    <property type="molecule type" value="Genomic_DNA"/>
</dbReference>
<dbReference type="VEuPathDB" id="FungiDB:SCHCODRAFT_02662469"/>
<feature type="region of interest" description="Disordered" evidence="1">
    <location>
        <begin position="68"/>
        <end position="110"/>
    </location>
</feature>
<reference evidence="2 3" key="1">
    <citation type="journal article" date="2010" name="Nat. Biotechnol.">
        <title>Genome sequence of the model mushroom Schizophyllum commune.</title>
        <authorList>
            <person name="Ohm R.A."/>
            <person name="de Jong J.F."/>
            <person name="Lugones L.G."/>
            <person name="Aerts A."/>
            <person name="Kothe E."/>
            <person name="Stajich J.E."/>
            <person name="de Vries R.P."/>
            <person name="Record E."/>
            <person name="Levasseur A."/>
            <person name="Baker S.E."/>
            <person name="Bartholomew K.A."/>
            <person name="Coutinho P.M."/>
            <person name="Erdmann S."/>
            <person name="Fowler T.J."/>
            <person name="Gathman A.C."/>
            <person name="Lombard V."/>
            <person name="Henrissat B."/>
            <person name="Knabe N."/>
            <person name="Kuees U."/>
            <person name="Lilly W.W."/>
            <person name="Lindquist E."/>
            <person name="Lucas S."/>
            <person name="Magnuson J.K."/>
            <person name="Piumi F."/>
            <person name="Raudaskoski M."/>
            <person name="Salamov A."/>
            <person name="Schmutz J."/>
            <person name="Schwarze F.W.M.R."/>
            <person name="vanKuyk P.A."/>
            <person name="Horton J.S."/>
            <person name="Grigoriev I.V."/>
            <person name="Woesten H.A.B."/>
        </authorList>
    </citation>
    <scope>NUCLEOTIDE SEQUENCE [LARGE SCALE GENOMIC DNA]</scope>
    <source>
        <strain evidence="3">H4-8 / FGSC 9210</strain>
    </source>
</reference>
<dbReference type="RefSeq" id="XP_003037637.1">
    <property type="nucleotide sequence ID" value="XM_003037591.1"/>
</dbReference>
<dbReference type="KEGG" id="scm:SCHCO_02662469"/>
<sequence>MSSTRLTTDPNLDSCPDFAADSWEVIRRALVSASRTEEQAIAALQEGWERDHQAQLVAWAEQTRLDQEAEEAAAAARAQEEARKKAEQELAEKEKERGDTSKGKNKLSDFDEDALAPDSFIPLPSAYARNKLDNQEYVELYYFTNEGCQEAANQKTTADDAFGLSRDADQVTLRPASAVRASKNAIADENLTWTQMTIGKTGFLKAAMAAGWPEKHIAALTNFFWSIENHPILEREHGQAILLRFQAQTRRWWHEDLRHPNATKWNIGKINENAIETVARKYYAEKQDLALTKVSNPIQTMLMPSLTNTPRISSMLPTHATPPPRPLAPSSLHTARNATLAFRANFTLPASLLASPHPLNAFFVGRSSLHASPFARVVCDIAYLRVDTPRLPSSRVIS</sequence>
<dbReference type="OrthoDB" id="2688210at2759"/>
<dbReference type="Proteomes" id="UP000007431">
    <property type="component" value="Unassembled WGS sequence"/>
</dbReference>
<proteinExistence type="predicted"/>
<evidence type="ECO:0000256" key="1">
    <source>
        <dbReference type="SAM" id="MobiDB-lite"/>
    </source>
</evidence>
<feature type="compositionally biased region" description="Basic and acidic residues" evidence="1">
    <location>
        <begin position="78"/>
        <end position="109"/>
    </location>
</feature>
<gene>
    <name evidence="2" type="ORF">SCHCODRAFT_65126</name>
</gene>
<accession>D8PLA3</accession>
<evidence type="ECO:0000313" key="3">
    <source>
        <dbReference type="Proteomes" id="UP000007431"/>
    </source>
</evidence>
<dbReference type="HOGENOM" id="CLU_052398_1_0_1"/>
<evidence type="ECO:0000313" key="2">
    <source>
        <dbReference type="EMBL" id="EFJ02735.1"/>
    </source>
</evidence>
<organism evidence="3">
    <name type="scientific">Schizophyllum commune (strain H4-8 / FGSC 9210)</name>
    <name type="common">Split gill fungus</name>
    <dbReference type="NCBI Taxonomy" id="578458"/>
    <lineage>
        <taxon>Eukaryota</taxon>
        <taxon>Fungi</taxon>
        <taxon>Dikarya</taxon>
        <taxon>Basidiomycota</taxon>
        <taxon>Agaricomycotina</taxon>
        <taxon>Agaricomycetes</taxon>
        <taxon>Agaricomycetidae</taxon>
        <taxon>Agaricales</taxon>
        <taxon>Schizophyllaceae</taxon>
        <taxon>Schizophyllum</taxon>
    </lineage>
</organism>
<keyword evidence="3" id="KW-1185">Reference proteome</keyword>